<name>A0A6C0AZF4_9ZZZZ</name>
<protein>
    <submittedName>
        <fullName evidence="1">Uncharacterized protein</fullName>
    </submittedName>
</protein>
<proteinExistence type="predicted"/>
<dbReference type="AlphaFoldDB" id="A0A6C0AZF4"/>
<evidence type="ECO:0000313" key="1">
    <source>
        <dbReference type="EMBL" id="QHS85202.1"/>
    </source>
</evidence>
<sequence>MELLLKALDNEENEKLLELTTKKINQTKSNMIKELMLPAPVTKEILTKLKHYMYIDEMNELRYGAFLRWINIVDPNNLFLSPGGILCEINITENGIVLVCKNFAHKYYQLKMDECLLFQKLSTQELVLLSALDHLEKKT</sequence>
<dbReference type="EMBL" id="MN739042">
    <property type="protein sequence ID" value="QHS85202.1"/>
    <property type="molecule type" value="Genomic_DNA"/>
</dbReference>
<accession>A0A6C0AZF4</accession>
<organism evidence="1">
    <name type="scientific">viral metagenome</name>
    <dbReference type="NCBI Taxonomy" id="1070528"/>
    <lineage>
        <taxon>unclassified sequences</taxon>
        <taxon>metagenomes</taxon>
        <taxon>organismal metagenomes</taxon>
    </lineage>
</organism>
<reference evidence="1" key="1">
    <citation type="journal article" date="2020" name="Nature">
        <title>Giant virus diversity and host interactions through global metagenomics.</title>
        <authorList>
            <person name="Schulz F."/>
            <person name="Roux S."/>
            <person name="Paez-Espino D."/>
            <person name="Jungbluth S."/>
            <person name="Walsh D.A."/>
            <person name="Denef V.J."/>
            <person name="McMahon K.D."/>
            <person name="Konstantinidis K.T."/>
            <person name="Eloe-Fadrosh E.A."/>
            <person name="Kyrpides N.C."/>
            <person name="Woyke T."/>
        </authorList>
    </citation>
    <scope>NUCLEOTIDE SEQUENCE</scope>
    <source>
        <strain evidence="1">GVMAG-M-3300009182-78</strain>
    </source>
</reference>